<sequence>MSFAAAAQLSAALVVFDGPRSVTAERIERLREFTSKNSWEYRALGTEKLISRGKCCLVVVAGEGKELKGLLSHPGIEDWSIQIRMKARAEQKGGQ</sequence>
<accession>A0A7W7YLJ9</accession>
<dbReference type="RefSeq" id="WP_184208872.1">
    <property type="nucleotide sequence ID" value="NZ_JACHIF010000004.1"/>
</dbReference>
<dbReference type="Proteomes" id="UP000534294">
    <property type="component" value="Unassembled WGS sequence"/>
</dbReference>
<protein>
    <submittedName>
        <fullName evidence="1">Uncharacterized protein</fullName>
    </submittedName>
</protein>
<name>A0A7W7YLJ9_9BACT</name>
<dbReference type="EMBL" id="JACHIF010000004">
    <property type="protein sequence ID" value="MBB5038249.1"/>
    <property type="molecule type" value="Genomic_DNA"/>
</dbReference>
<proteinExistence type="predicted"/>
<keyword evidence="2" id="KW-1185">Reference proteome</keyword>
<gene>
    <name evidence="1" type="ORF">HNQ64_002507</name>
</gene>
<organism evidence="1 2">
    <name type="scientific">Prosthecobacter dejongeii</name>
    <dbReference type="NCBI Taxonomy" id="48465"/>
    <lineage>
        <taxon>Bacteria</taxon>
        <taxon>Pseudomonadati</taxon>
        <taxon>Verrucomicrobiota</taxon>
        <taxon>Verrucomicrobiia</taxon>
        <taxon>Verrucomicrobiales</taxon>
        <taxon>Verrucomicrobiaceae</taxon>
        <taxon>Prosthecobacter</taxon>
    </lineage>
</organism>
<comment type="caution">
    <text evidence="1">The sequence shown here is derived from an EMBL/GenBank/DDBJ whole genome shotgun (WGS) entry which is preliminary data.</text>
</comment>
<evidence type="ECO:0000313" key="1">
    <source>
        <dbReference type="EMBL" id="MBB5038249.1"/>
    </source>
</evidence>
<reference evidence="1 2" key="1">
    <citation type="submission" date="2020-08" db="EMBL/GenBank/DDBJ databases">
        <title>Genomic Encyclopedia of Type Strains, Phase IV (KMG-IV): sequencing the most valuable type-strain genomes for metagenomic binning, comparative biology and taxonomic classification.</title>
        <authorList>
            <person name="Goeker M."/>
        </authorList>
    </citation>
    <scope>NUCLEOTIDE SEQUENCE [LARGE SCALE GENOMIC DNA]</scope>
    <source>
        <strain evidence="1 2">DSM 12251</strain>
    </source>
</reference>
<evidence type="ECO:0000313" key="2">
    <source>
        <dbReference type="Proteomes" id="UP000534294"/>
    </source>
</evidence>
<dbReference type="AlphaFoldDB" id="A0A7W7YLJ9"/>